<dbReference type="Proteomes" id="UP000728647">
    <property type="component" value="Unassembled WGS sequence"/>
</dbReference>
<dbReference type="AlphaFoldDB" id="A0A8J8GJB7"/>
<keyword evidence="1" id="KW-0472">Membrane</keyword>
<name>A0A8J8GJB7_9EURY</name>
<dbReference type="OrthoDB" id="182165at2157"/>
<keyword evidence="1" id="KW-1133">Transmembrane helix</keyword>
<proteinExistence type="predicted"/>
<accession>A0A8J8GJB7</accession>
<organism evidence="2 3">
    <name type="scientific">Haloterrigena gelatinilytica</name>
    <dbReference type="NCBI Taxonomy" id="2741724"/>
    <lineage>
        <taxon>Archaea</taxon>
        <taxon>Methanobacteriati</taxon>
        <taxon>Methanobacteriota</taxon>
        <taxon>Stenosarchaea group</taxon>
        <taxon>Halobacteria</taxon>
        <taxon>Halobacteriales</taxon>
        <taxon>Natrialbaceae</taxon>
        <taxon>Haloterrigena</taxon>
    </lineage>
</organism>
<sequence length="69" mass="6992">MSWLAPATVGLIAAGGGVFCYVLVANLEPQPEYPELMTDLARLLGLGIALCGLAIGAVFLRAAAGAYVA</sequence>
<gene>
    <name evidence="2" type="ORF">HT576_06715</name>
</gene>
<evidence type="ECO:0000313" key="2">
    <source>
        <dbReference type="EMBL" id="NUB90711.1"/>
    </source>
</evidence>
<keyword evidence="1" id="KW-0812">Transmembrane</keyword>
<dbReference type="RefSeq" id="WP_174701583.1">
    <property type="nucleotide sequence ID" value="NZ_JABURA010000001.1"/>
</dbReference>
<evidence type="ECO:0000313" key="3">
    <source>
        <dbReference type="Proteomes" id="UP000728647"/>
    </source>
</evidence>
<dbReference type="EMBL" id="JABURA010000001">
    <property type="protein sequence ID" value="NUB90711.1"/>
    <property type="molecule type" value="Genomic_DNA"/>
</dbReference>
<evidence type="ECO:0000256" key="1">
    <source>
        <dbReference type="SAM" id="Phobius"/>
    </source>
</evidence>
<feature type="transmembrane region" description="Helical" evidence="1">
    <location>
        <begin position="44"/>
        <end position="68"/>
    </location>
</feature>
<reference evidence="2" key="1">
    <citation type="submission" date="2020-06" db="EMBL/GenBank/DDBJ databases">
        <title>Haloterrigena sp. nov., an extremely halophilic archaeon isolated from a saline sediment.</title>
        <authorList>
            <person name="Liu B.-B."/>
        </authorList>
    </citation>
    <scope>NUCLEOTIDE SEQUENCE</scope>
    <source>
        <strain evidence="2">SYSU A121-1</strain>
    </source>
</reference>
<protein>
    <submittedName>
        <fullName evidence="2">Uncharacterized protein</fullName>
    </submittedName>
</protein>
<comment type="caution">
    <text evidence="2">The sequence shown here is derived from an EMBL/GenBank/DDBJ whole genome shotgun (WGS) entry which is preliminary data.</text>
</comment>